<feature type="signal peptide" evidence="4">
    <location>
        <begin position="1"/>
        <end position="29"/>
    </location>
</feature>
<evidence type="ECO:0000259" key="5">
    <source>
        <dbReference type="Pfam" id="PF02221"/>
    </source>
</evidence>
<sequence length="185" mass="20452">MNEYIRLQTADKMYRFVVSFSALLALAAANTTQVSQCQHTQAPLPSNTYIQGCTSPPCALPQLQDAIVDMEFVAPRLLTNMRTLATVYILGGSLALPFDLGANSETCNHLTNASCPVAAGQTLRYTLRMFIEAFFPVVSRFWVLKSQWSSVSLTRATLPWCAPVFPSGLFFLNLMLFAKETNLLT</sequence>
<dbReference type="InterPro" id="IPR014756">
    <property type="entry name" value="Ig_E-set"/>
</dbReference>
<dbReference type="EMBL" id="ODYU01004076">
    <property type="protein sequence ID" value="SOQ43570.1"/>
    <property type="molecule type" value="Genomic_DNA"/>
</dbReference>
<evidence type="ECO:0000256" key="2">
    <source>
        <dbReference type="ARBA" id="ARBA00006370"/>
    </source>
</evidence>
<comment type="subcellular location">
    <subcellularLocation>
        <location evidence="1">Secreted</location>
    </subcellularLocation>
</comment>
<accession>A0A2H1VRX7</accession>
<evidence type="ECO:0000313" key="6">
    <source>
        <dbReference type="EMBL" id="SOQ43570.1"/>
    </source>
</evidence>
<dbReference type="Pfam" id="PF02221">
    <property type="entry name" value="E1_DerP2_DerF2"/>
    <property type="match status" value="1"/>
</dbReference>
<evidence type="ECO:0000256" key="3">
    <source>
        <dbReference type="ARBA" id="ARBA00022525"/>
    </source>
</evidence>
<keyword evidence="4" id="KW-0732">Signal</keyword>
<evidence type="ECO:0000256" key="1">
    <source>
        <dbReference type="ARBA" id="ARBA00004613"/>
    </source>
</evidence>
<keyword evidence="3" id="KW-0964">Secreted</keyword>
<proteinExistence type="inferred from homology"/>
<dbReference type="InterPro" id="IPR003172">
    <property type="entry name" value="ML_dom"/>
</dbReference>
<dbReference type="SUPFAM" id="SSF81296">
    <property type="entry name" value="E set domains"/>
    <property type="match status" value="1"/>
</dbReference>
<comment type="similarity">
    <text evidence="2">Belongs to the NPC2 family.</text>
</comment>
<evidence type="ECO:0000256" key="4">
    <source>
        <dbReference type="SAM" id="SignalP"/>
    </source>
</evidence>
<reference evidence="6" key="1">
    <citation type="submission" date="2016-07" db="EMBL/GenBank/DDBJ databases">
        <authorList>
            <person name="Bretaudeau A."/>
        </authorList>
    </citation>
    <scope>NUCLEOTIDE SEQUENCE</scope>
    <source>
        <strain evidence="6">Rice</strain>
        <tissue evidence="6">Whole body</tissue>
    </source>
</reference>
<name>A0A2H1VRX7_SPOFR</name>
<feature type="domain" description="MD-2-related lipid-recognition" evidence="5">
    <location>
        <begin position="32"/>
        <end position="139"/>
    </location>
</feature>
<dbReference type="AlphaFoldDB" id="A0A2H1VRX7"/>
<dbReference type="Gene3D" id="2.60.40.770">
    <property type="match status" value="1"/>
</dbReference>
<feature type="chain" id="PRO_5013857056" evidence="4">
    <location>
        <begin position="30"/>
        <end position="185"/>
    </location>
</feature>
<dbReference type="FunFam" id="2.60.40.770:FF:000001">
    <property type="entry name" value="NPC intracellular cholesterol transporter 2"/>
    <property type="match status" value="1"/>
</dbReference>
<dbReference type="GO" id="GO:0005576">
    <property type="term" value="C:extracellular region"/>
    <property type="evidence" value="ECO:0007669"/>
    <property type="project" value="UniProtKB-SubCell"/>
</dbReference>
<protein>
    <submittedName>
        <fullName evidence="6">SFRICE_008579</fullName>
    </submittedName>
</protein>
<organism evidence="6">
    <name type="scientific">Spodoptera frugiperda</name>
    <name type="common">Fall armyworm</name>
    <dbReference type="NCBI Taxonomy" id="7108"/>
    <lineage>
        <taxon>Eukaryota</taxon>
        <taxon>Metazoa</taxon>
        <taxon>Ecdysozoa</taxon>
        <taxon>Arthropoda</taxon>
        <taxon>Hexapoda</taxon>
        <taxon>Insecta</taxon>
        <taxon>Pterygota</taxon>
        <taxon>Neoptera</taxon>
        <taxon>Endopterygota</taxon>
        <taxon>Lepidoptera</taxon>
        <taxon>Glossata</taxon>
        <taxon>Ditrysia</taxon>
        <taxon>Noctuoidea</taxon>
        <taxon>Noctuidae</taxon>
        <taxon>Amphipyrinae</taxon>
        <taxon>Spodoptera</taxon>
    </lineage>
</organism>
<gene>
    <name evidence="6" type="ORF">SFRICE_008579</name>
</gene>